<evidence type="ECO:0000259" key="6">
    <source>
        <dbReference type="Pfam" id="PF14508"/>
    </source>
</evidence>
<dbReference type="InterPro" id="IPR013785">
    <property type="entry name" value="Aldolase_TIM"/>
</dbReference>
<organism evidence="8 9">
    <name type="scientific">Gaetbulibacter aestuarii</name>
    <dbReference type="NCBI Taxonomy" id="1502358"/>
    <lineage>
        <taxon>Bacteria</taxon>
        <taxon>Pseudomonadati</taxon>
        <taxon>Bacteroidota</taxon>
        <taxon>Flavobacteriia</taxon>
        <taxon>Flavobacteriales</taxon>
        <taxon>Flavobacteriaceae</taxon>
        <taxon>Gaetbulibacter</taxon>
    </lineage>
</organism>
<evidence type="ECO:0000256" key="1">
    <source>
        <dbReference type="ARBA" id="ARBA00001913"/>
    </source>
</evidence>
<comment type="caution">
    <text evidence="8">The sequence shown here is derived from an EMBL/GenBank/DDBJ whole genome shotgun (WGS) entry which is preliminary data.</text>
</comment>
<evidence type="ECO:0000259" key="7">
    <source>
        <dbReference type="Pfam" id="PF14509"/>
    </source>
</evidence>
<keyword evidence="4" id="KW-0732">Signal</keyword>
<dbReference type="PANTHER" id="PTHR35803:SF1">
    <property type="entry name" value="GLUCAN 1,4-ALPHA-GLUCOSIDASE SUSB"/>
    <property type="match status" value="1"/>
</dbReference>
<feature type="signal peptide" evidence="4">
    <location>
        <begin position="1"/>
        <end position="22"/>
    </location>
</feature>
<dbReference type="Pfam" id="PF14509">
    <property type="entry name" value="GH97_C"/>
    <property type="match status" value="1"/>
</dbReference>
<evidence type="ECO:0000313" key="8">
    <source>
        <dbReference type="EMBL" id="MFH6772340.1"/>
    </source>
</evidence>
<gene>
    <name evidence="8" type="ORF">V8G58_10385</name>
</gene>
<keyword evidence="8" id="KW-0378">Hydrolase</keyword>
<evidence type="ECO:0000256" key="2">
    <source>
        <dbReference type="ARBA" id="ARBA00011245"/>
    </source>
</evidence>
<protein>
    <submittedName>
        <fullName evidence="8">Glycoside hydrolase family 97 protein</fullName>
    </submittedName>
</protein>
<keyword evidence="3" id="KW-0106">Calcium</keyword>
<feature type="chain" id="PRO_5045498944" evidence="4">
    <location>
        <begin position="23"/>
        <end position="709"/>
    </location>
</feature>
<feature type="domain" description="Glycosyl-hydrolase 97 catalytic" evidence="5">
    <location>
        <begin position="315"/>
        <end position="507"/>
    </location>
</feature>
<dbReference type="Proteomes" id="UP001610100">
    <property type="component" value="Unassembled WGS sequence"/>
</dbReference>
<dbReference type="RefSeq" id="WP_344737760.1">
    <property type="nucleotide sequence ID" value="NZ_BAABAY010000001.1"/>
</dbReference>
<dbReference type="PROSITE" id="PS51257">
    <property type="entry name" value="PROKAR_LIPOPROTEIN"/>
    <property type="match status" value="1"/>
</dbReference>
<evidence type="ECO:0000259" key="5">
    <source>
        <dbReference type="Pfam" id="PF10566"/>
    </source>
</evidence>
<dbReference type="InterPro" id="IPR019563">
    <property type="entry name" value="GH97_catalytic"/>
</dbReference>
<accession>A0ABW7N070</accession>
<dbReference type="InterPro" id="IPR014718">
    <property type="entry name" value="GH-type_carb-bd"/>
</dbReference>
<feature type="domain" description="Glycosyl-hydrolase 97 N-terminal" evidence="6">
    <location>
        <begin position="30"/>
        <end position="297"/>
    </location>
</feature>
<keyword evidence="9" id="KW-1185">Reference proteome</keyword>
<evidence type="ECO:0000313" key="9">
    <source>
        <dbReference type="Proteomes" id="UP001610100"/>
    </source>
</evidence>
<evidence type="ECO:0000256" key="4">
    <source>
        <dbReference type="SAM" id="SignalP"/>
    </source>
</evidence>
<dbReference type="Gene3D" id="2.70.98.10">
    <property type="match status" value="1"/>
</dbReference>
<dbReference type="InterPro" id="IPR029486">
    <property type="entry name" value="GH97_N"/>
</dbReference>
<dbReference type="EMBL" id="JBAWKB010000003">
    <property type="protein sequence ID" value="MFH6772340.1"/>
    <property type="molecule type" value="Genomic_DNA"/>
</dbReference>
<dbReference type="Gene3D" id="3.20.20.70">
    <property type="entry name" value="Aldolase class I"/>
    <property type="match status" value="1"/>
</dbReference>
<dbReference type="SUPFAM" id="SSF51445">
    <property type="entry name" value="(Trans)glycosidases"/>
    <property type="match status" value="1"/>
</dbReference>
<proteinExistence type="predicted"/>
<reference evidence="8 9" key="1">
    <citation type="submission" date="2024-02" db="EMBL/GenBank/DDBJ databases">
        <title>A Gaetbulibacter species isolated from tidal flats and genomic insights of their niches.</title>
        <authorList>
            <person name="Ye Y."/>
        </authorList>
    </citation>
    <scope>NUCLEOTIDE SEQUENCE [LARGE SCALE GENOMIC DNA]</scope>
    <source>
        <strain evidence="8 9">KYW382</strain>
    </source>
</reference>
<comment type="cofactor">
    <cofactor evidence="1">
        <name>Ca(2+)</name>
        <dbReference type="ChEBI" id="CHEBI:29108"/>
    </cofactor>
</comment>
<dbReference type="InterPro" id="IPR029483">
    <property type="entry name" value="GH97_C"/>
</dbReference>
<name>A0ABW7N070_9FLAO</name>
<dbReference type="GO" id="GO:0016787">
    <property type="term" value="F:hydrolase activity"/>
    <property type="evidence" value="ECO:0007669"/>
    <property type="project" value="UniProtKB-KW"/>
</dbReference>
<dbReference type="PANTHER" id="PTHR35803">
    <property type="entry name" value="GLUCAN 1,4-ALPHA-GLUCOSIDASE SUSB-RELATED"/>
    <property type="match status" value="1"/>
</dbReference>
<comment type="subunit">
    <text evidence="2">Monomer.</text>
</comment>
<evidence type="ECO:0000256" key="3">
    <source>
        <dbReference type="ARBA" id="ARBA00022837"/>
    </source>
</evidence>
<dbReference type="InterPro" id="IPR052720">
    <property type="entry name" value="Glycosyl_hydrolase_97"/>
</dbReference>
<dbReference type="Pfam" id="PF10566">
    <property type="entry name" value="Glyco_hydro_97"/>
    <property type="match status" value="1"/>
</dbReference>
<dbReference type="Pfam" id="PF14508">
    <property type="entry name" value="GH97_N"/>
    <property type="match status" value="1"/>
</dbReference>
<sequence>MNRQKINLFLVVTSLFILSACSKPEKTYTVTSPDSNITVDFALSDSGQPMYLVHYKDKAVIDTSYLSFDFKSAPSLKDHFKVLNSATGSADGSWKMPWGEQLEVRDHYNSLIVNLQEENGEQRKMNIHFKVYDHGLGFRYEFPEQPNMKEVVITDENTEFKLTGDHEVWWQPGDWDSYEHLFHDTKFSEINANANGDSDELNASYIPENAVNTPVTMKTADGLYLSFHEADLTNYAGMTLKVDNDNLSMVSELVGSDRLGGKAKITIPFDTPWRTIQIAEKPGDLIESKMTLNLNDPNELGDVPYFTPMKYVGIWWEMHIGKSTWDLEGSQDMNTFTTGKVGSAKHGATTENAIKYIDFAAANGIKGLLVEGWNTGWDKWINNDREGVFDFITPYPDYDFKKVMAYAKEKGIQVIMHHETSAAPMTYEKQMDKAYEFMADNDMHAVKTGYVGEIIPDGEYHHGQWMVNHYQKVINETAKWKIAVDAHEPIKATGKRRTYPNMVSREGLRGQEFNAWAKDGGNPPDHLPTVAFTRMLAGPIDFTPGVFNIKFNDYKKENQVNTTLAQQLALYVVIYSPIQMACDLPEHYMVNGKIHPAFQFITDVGVDWQQSKVLDGEVGEYVVIAREERKTNNWFVGGITDENARDQTVNFDFLEPGKVYHATIYKDGPDADWDKNPESYAIDKMDVTNDSSIDIHMAPGGGFAISIMQ</sequence>
<dbReference type="InterPro" id="IPR017853">
    <property type="entry name" value="GH"/>
</dbReference>
<feature type="domain" description="Glycosyl-hydrolase 97 C-terminal oligomerisation" evidence="7">
    <location>
        <begin position="607"/>
        <end position="707"/>
    </location>
</feature>